<feature type="compositionally biased region" description="Polar residues" evidence="3">
    <location>
        <begin position="443"/>
        <end position="455"/>
    </location>
</feature>
<feature type="compositionally biased region" description="Acidic residues" evidence="3">
    <location>
        <begin position="984"/>
        <end position="993"/>
    </location>
</feature>
<organism evidence="4 5">
    <name type="scientific">Penstemon smallii</name>
    <dbReference type="NCBI Taxonomy" id="265156"/>
    <lineage>
        <taxon>Eukaryota</taxon>
        <taxon>Viridiplantae</taxon>
        <taxon>Streptophyta</taxon>
        <taxon>Embryophyta</taxon>
        <taxon>Tracheophyta</taxon>
        <taxon>Spermatophyta</taxon>
        <taxon>Magnoliopsida</taxon>
        <taxon>eudicotyledons</taxon>
        <taxon>Gunneridae</taxon>
        <taxon>Pentapetalae</taxon>
        <taxon>asterids</taxon>
        <taxon>lamiids</taxon>
        <taxon>Lamiales</taxon>
        <taxon>Plantaginaceae</taxon>
        <taxon>Cheloneae</taxon>
        <taxon>Penstemon</taxon>
    </lineage>
</organism>
<feature type="region of interest" description="Disordered" evidence="3">
    <location>
        <begin position="744"/>
        <end position="773"/>
    </location>
</feature>
<protein>
    <recommendedName>
        <fullName evidence="2">Protein SCAR</fullName>
    </recommendedName>
    <alternativeName>
        <fullName evidence="2">Protein WAVE</fullName>
    </alternativeName>
</protein>
<feature type="region of interest" description="Disordered" evidence="3">
    <location>
        <begin position="1037"/>
        <end position="1056"/>
    </location>
</feature>
<proteinExistence type="inferred from homology"/>
<feature type="compositionally biased region" description="Basic and acidic residues" evidence="3">
    <location>
        <begin position="1037"/>
        <end position="1052"/>
    </location>
</feature>
<feature type="compositionally biased region" description="Polar residues" evidence="3">
    <location>
        <begin position="616"/>
        <end position="634"/>
    </location>
</feature>
<keyword evidence="5" id="KW-1185">Reference proteome</keyword>
<feature type="compositionally biased region" description="Basic and acidic residues" evidence="3">
    <location>
        <begin position="392"/>
        <end position="403"/>
    </location>
</feature>
<feature type="compositionally biased region" description="Low complexity" evidence="3">
    <location>
        <begin position="477"/>
        <end position="500"/>
    </location>
</feature>
<dbReference type="GO" id="GO:0005856">
    <property type="term" value="C:cytoskeleton"/>
    <property type="evidence" value="ECO:0007669"/>
    <property type="project" value="UniProtKB-SubCell"/>
</dbReference>
<reference evidence="4 5" key="1">
    <citation type="submission" date="2024-12" db="EMBL/GenBank/DDBJ databases">
        <title>The unique morphological basis and parallel evolutionary history of personate flowers in Penstemon.</title>
        <authorList>
            <person name="Depatie T.H."/>
            <person name="Wessinger C.A."/>
        </authorList>
    </citation>
    <scope>NUCLEOTIDE SEQUENCE [LARGE SCALE GENOMIC DNA]</scope>
    <source>
        <strain evidence="4">WTNN_2</strain>
        <tissue evidence="4">Leaf</tissue>
    </source>
</reference>
<evidence type="ECO:0000256" key="3">
    <source>
        <dbReference type="SAM" id="MobiDB-lite"/>
    </source>
</evidence>
<feature type="region of interest" description="Disordered" evidence="3">
    <location>
        <begin position="601"/>
        <end position="644"/>
    </location>
</feature>
<feature type="region of interest" description="Disordered" evidence="3">
    <location>
        <begin position="310"/>
        <end position="347"/>
    </location>
</feature>
<dbReference type="PANTHER" id="PTHR12902:SF1">
    <property type="entry name" value="WISKOTT-ALDRICH SYNDROME PROTEIN FAMILY MEMBER"/>
    <property type="match status" value="1"/>
</dbReference>
<feature type="region of interest" description="Disordered" evidence="3">
    <location>
        <begin position="1437"/>
        <end position="1469"/>
    </location>
</feature>
<feature type="compositionally biased region" description="Basic and acidic residues" evidence="3">
    <location>
        <begin position="635"/>
        <end position="644"/>
    </location>
</feature>
<evidence type="ECO:0000313" key="5">
    <source>
        <dbReference type="Proteomes" id="UP001634393"/>
    </source>
</evidence>
<dbReference type="Gene3D" id="1.20.5.340">
    <property type="match status" value="1"/>
</dbReference>
<keyword evidence="2" id="KW-0009">Actin-binding</keyword>
<gene>
    <name evidence="4" type="ORF">ACJIZ3_019042</name>
</gene>
<dbReference type="Proteomes" id="UP001634393">
    <property type="component" value="Unassembled WGS sequence"/>
</dbReference>
<accession>A0ABD3T038</accession>
<dbReference type="InterPro" id="IPR028288">
    <property type="entry name" value="SCAR/WAVE_fam"/>
</dbReference>
<name>A0ABD3T038_9LAMI</name>
<feature type="compositionally biased region" description="Polar residues" evidence="3">
    <location>
        <begin position="1005"/>
        <end position="1014"/>
    </location>
</feature>
<feature type="region of interest" description="Disordered" evidence="3">
    <location>
        <begin position="958"/>
        <end position="1015"/>
    </location>
</feature>
<dbReference type="Gene3D" id="6.10.280.150">
    <property type="match status" value="2"/>
</dbReference>
<evidence type="ECO:0000256" key="2">
    <source>
        <dbReference type="RuleBase" id="RU367034"/>
    </source>
</evidence>
<sequence>MPMSRYEIRNEYSLADPELYRAADKDDPEALLEGVAMAGLVGVLRQLGDLAEFTDAVNPSLFFPEYEVAPGREWFAAEIFHDLHEEVMATAARGHGLMARVQQLESEVPFIEKAFLSQTDHSPFFYNAGVDWHPNVRMDQNQVTQGDLPRFIMDSYEECRGPPRLFLLDKFDVAGAGACLKRYTDPSFFKVETSEMTSTDIQREKKIRKAKKKGSRLRNGETPEVLPTSNAKLHQLFLEERVENGVSNPARRVKLKRRLNGFPFDSKAGKSYMEKFLRTPSPEQNVLHEVSVSSSLSMLPIDDHHESGLEVIEVRPVSPDRESVRRKRSPQSVRRKRSPPPDSEEILLKPSMYEPNEVSRDDKIFEVPNSYPSMVIDEISSTIDNVNGEKDIAVDGESKRENNLTDYQSDDIASEIDNYVDAPSTMESEVDTDSEMRVKRDFTSSLIKTKSLVSDSNDEDLHTRSSHSQSSGEPTMSDDGNNSSKKESSSFSSSGSQSSSAENPHLENNLSERFQSADAHETDIDNPSSCNKTADEDFLSDQHPEPVISDYTSTSSVAITKHRSDFEQLTSSLFSIDSIPTSAHSDSEVFVRKNTIKGPEDVASALDNEERKKNMVINTPSSPSVSDFASQSGDDSPRSFADKHSVERLDGENITSLYGESDNLCHRDSSIAISADLLNEDDFNREDLNQVGGMPSSSNMCNVLSQKGNDTPEIIPTENPIPGKWDHEVPKLPGNVSSDCQDVAHNGDNTAPMVSKGQEQSDELDKEDSNVFTDSSNRFSKIMETSHGEELDETSLVNAHNVDAEEQCSNSSIDNEISLENLVSLHVENSPDCPGADLDAHDKDVISEEETTLNETLLETHKSCEVEGLQGLEVTDELFPKDSAALGSSCGTLENLEGSAGPLDTVENYGITSVTRPTGADVPEHLGSADMKIMNEVHVLLDESDSETDQLEIADMASTEPVVSDNANRNNVSLPVDFDKSIDESDSETDQLEIEDKASPEHAVSDNSNRNNVSLPVDFDKSVEEHTPCSEDLHLDELKDDKNCPSGSHEESGLGEEVVQIETTRSDLERFFCNPIDNDHLKPEVSDNTLNTCLDLDVEHSLDFVDASSIQSQLEKSCLDVEQETIQQNSLGICVSNAPSLPINSNTEETIFQEKFELPPNQLELLDSSETGSGLSPLFPINPQQMLDQYDDEGEYNSASMLPTVNSPSPRLFSELPGLSSNVNDVSGYPSDPLDSIFPPSNHLSETNQINLDELPPLPPLPPVQWRMGKLQQASFNTEGDIMKHELFPRVISPPTASTDAVSSSFEEMNLSLVQFTPGTASKEEKLEHSSSSLEANAMYETIQHQPTIENEPSQPTSSTKDVKPLLEEGINSLIQIDLETTSEIEKVEHTSSSLESRAMNETVDLPPKIENELQKPTPCNRDVSSSLEETNHSLIHINPETASKEEKVQHNSSSLEANAMHEPIDNPPKIEDEQQKIVMPFSVRELTPPAEEDGVANGSRTGKLPRPRNPLIESVAALDKSKLRKVTERVIPEIQKVDERDSILEQIRAKSFNLKPAMASRPSIRGPRTNLKVAAILEKANAIRQAFAGSDEDDEDNWSDS</sequence>
<dbReference type="PANTHER" id="PTHR12902">
    <property type="entry name" value="WASP-1"/>
    <property type="match status" value="1"/>
</dbReference>
<comment type="subcellular location">
    <subcellularLocation>
        <location evidence="2">Cytoplasm</location>
        <location evidence="2">Cytoskeleton</location>
    </subcellularLocation>
</comment>
<comment type="similarity">
    <text evidence="1 2">Belongs to the SCAR/WAVE family.</text>
</comment>
<dbReference type="GO" id="GO:0003779">
    <property type="term" value="F:actin binding"/>
    <property type="evidence" value="ECO:0007669"/>
    <property type="project" value="UniProtKB-UniRule"/>
</dbReference>
<feature type="region of interest" description="Disordered" evidence="3">
    <location>
        <begin position="392"/>
        <end position="553"/>
    </location>
</feature>
<comment type="function">
    <text evidence="2">Involved in regulation of actin and microtubule organization. Part of a WAVE complex that activates the Arp2/3 complex.</text>
</comment>
<keyword evidence="2" id="KW-0963">Cytoplasm</keyword>
<evidence type="ECO:0000313" key="4">
    <source>
        <dbReference type="EMBL" id="KAL3830240.1"/>
    </source>
</evidence>
<feature type="compositionally biased region" description="Basic and acidic residues" evidence="3">
    <location>
        <begin position="994"/>
        <end position="1004"/>
    </location>
</feature>
<evidence type="ECO:0000256" key="1">
    <source>
        <dbReference type="ARBA" id="ARBA00006993"/>
    </source>
</evidence>
<keyword evidence="2" id="KW-0206">Cytoskeleton</keyword>
<dbReference type="EMBL" id="JBJXBP010000005">
    <property type="protein sequence ID" value="KAL3830240.1"/>
    <property type="molecule type" value="Genomic_DNA"/>
</dbReference>
<dbReference type="GO" id="GO:0030036">
    <property type="term" value="P:actin cytoskeleton organization"/>
    <property type="evidence" value="ECO:0007669"/>
    <property type="project" value="UniProtKB-UniRule"/>
</dbReference>
<comment type="caution">
    <text evidence="4">The sequence shown here is derived from an EMBL/GenBank/DDBJ whole genome shotgun (WGS) entry which is preliminary data.</text>
</comment>
<feature type="compositionally biased region" description="Basic residues" evidence="3">
    <location>
        <begin position="324"/>
        <end position="338"/>
    </location>
</feature>
<feature type="region of interest" description="Disordered" evidence="3">
    <location>
        <begin position="1487"/>
        <end position="1509"/>
    </location>
</feature>